<feature type="transmembrane region" description="Helical" evidence="7">
    <location>
        <begin position="307"/>
        <end position="326"/>
    </location>
</feature>
<dbReference type="GO" id="GO:0005886">
    <property type="term" value="C:plasma membrane"/>
    <property type="evidence" value="ECO:0007669"/>
    <property type="project" value="UniProtKB-SubCell"/>
</dbReference>
<proteinExistence type="predicted"/>
<dbReference type="RefSeq" id="WP_156195661.1">
    <property type="nucleotide sequence ID" value="NZ_QTZN02000016.1"/>
</dbReference>
<dbReference type="InterPro" id="IPR004740">
    <property type="entry name" value="Nuc_H_symport"/>
</dbReference>
<feature type="transmembrane region" description="Helical" evidence="7">
    <location>
        <begin position="250"/>
        <end position="271"/>
    </location>
</feature>
<dbReference type="OrthoDB" id="9783013at2"/>
<comment type="subcellular location">
    <subcellularLocation>
        <location evidence="1">Cell membrane</location>
        <topology evidence="1">Multi-pass membrane protein</topology>
    </subcellularLocation>
</comment>
<reference evidence="9 12" key="2">
    <citation type="submission" date="2019-12" db="EMBL/GenBank/DDBJ databases">
        <title>Draft genome sequence of Labilibaculum sp. strain 44 isolated from deep waters of Black Sea.</title>
        <authorList>
            <person name="Yadav S."/>
            <person name="Villanueva L."/>
        </authorList>
    </citation>
    <scope>NUCLEOTIDE SEQUENCE [LARGE SCALE GENOMIC DNA]</scope>
    <source>
        <strain evidence="9 12">44</strain>
    </source>
</reference>
<keyword evidence="2" id="KW-0813">Transport</keyword>
<dbReference type="PANTHER" id="PTHR23522:SF4">
    <property type="entry name" value="NUCLEOSIDE PERMEASE NUPG-RELATED"/>
    <property type="match status" value="1"/>
</dbReference>
<keyword evidence="3" id="KW-1003">Cell membrane</keyword>
<name>A0A7M4D5H6_9BACT</name>
<dbReference type="PANTHER" id="PTHR23522">
    <property type="entry name" value="BLL5896 PROTEIN"/>
    <property type="match status" value="1"/>
</dbReference>
<evidence type="ECO:0000256" key="6">
    <source>
        <dbReference type="ARBA" id="ARBA00023136"/>
    </source>
</evidence>
<keyword evidence="6 7" id="KW-0472">Membrane</keyword>
<feature type="domain" description="Major facilitator superfamily (MFS) profile" evidence="8">
    <location>
        <begin position="209"/>
        <end position="417"/>
    </location>
</feature>
<dbReference type="EMBL" id="WOTW01000016">
    <property type="protein sequence ID" value="MUP37905.1"/>
    <property type="molecule type" value="Genomic_DNA"/>
</dbReference>
<dbReference type="Proteomes" id="UP000462449">
    <property type="component" value="Unassembled WGS sequence"/>
</dbReference>
<evidence type="ECO:0000313" key="10">
    <source>
        <dbReference type="EMBL" id="MVB07110.1"/>
    </source>
</evidence>
<feature type="transmembrane region" description="Helical" evidence="7">
    <location>
        <begin position="71"/>
        <end position="89"/>
    </location>
</feature>
<evidence type="ECO:0000256" key="2">
    <source>
        <dbReference type="ARBA" id="ARBA00022448"/>
    </source>
</evidence>
<reference evidence="10 11" key="1">
    <citation type="submission" date="2019-11" db="EMBL/GenBank/DDBJ databases">
        <title>Draft genome sequence of Labilibaculum sp. strain SYP isolated from Black Sea.</title>
        <authorList>
            <person name="Yadav S."/>
            <person name="Villanueva L."/>
        </authorList>
    </citation>
    <scope>NUCLEOTIDE SEQUENCE [LARGE SCALE GENOMIC DNA]</scope>
    <source>
        <strain evidence="10 11">44</strain>
    </source>
</reference>
<protein>
    <submittedName>
        <fullName evidence="9">MFS transporter</fullName>
    </submittedName>
</protein>
<keyword evidence="11" id="KW-1185">Reference proteome</keyword>
<dbReference type="InterPro" id="IPR020846">
    <property type="entry name" value="MFS_dom"/>
</dbReference>
<dbReference type="NCBIfam" id="TIGR00889">
    <property type="entry name" value="2A0110"/>
    <property type="match status" value="1"/>
</dbReference>
<evidence type="ECO:0000313" key="12">
    <source>
        <dbReference type="Proteomes" id="UP000462449"/>
    </source>
</evidence>
<dbReference type="PROSITE" id="PS50850">
    <property type="entry name" value="MFS"/>
    <property type="match status" value="1"/>
</dbReference>
<dbReference type="SUPFAM" id="SSF103473">
    <property type="entry name" value="MFS general substrate transporter"/>
    <property type="match status" value="1"/>
</dbReference>
<organism evidence="9 12">
    <name type="scientific">Labilibaculum euxinus</name>
    <dbReference type="NCBI Taxonomy" id="2686357"/>
    <lineage>
        <taxon>Bacteria</taxon>
        <taxon>Pseudomonadati</taxon>
        <taxon>Bacteroidota</taxon>
        <taxon>Bacteroidia</taxon>
        <taxon>Marinilabiliales</taxon>
        <taxon>Marinifilaceae</taxon>
        <taxon>Labilibaculum</taxon>
    </lineage>
</organism>
<keyword evidence="4 7" id="KW-0812">Transmembrane</keyword>
<evidence type="ECO:0000256" key="5">
    <source>
        <dbReference type="ARBA" id="ARBA00022989"/>
    </source>
</evidence>
<feature type="transmembrane region" description="Helical" evidence="7">
    <location>
        <begin position="283"/>
        <end position="301"/>
    </location>
</feature>
<dbReference type="EMBL" id="QTZN02000016">
    <property type="protein sequence ID" value="MVB07110.1"/>
    <property type="molecule type" value="Genomic_DNA"/>
</dbReference>
<feature type="transmembrane region" description="Helical" evidence="7">
    <location>
        <begin position="133"/>
        <end position="153"/>
    </location>
</feature>
<sequence length="417" mass="46657">MGIKNRLIVMNFLQFFVWGAWLITIGGYWFQNKGWSGTEFGAIFSTMGIASLFMPAIAGIIADRWVNAEKLLGIFHICGAIILTLLPQANTPASMFWLMLINMFFYMPTISLSITVAYSALNKSNMDVVKEYPPIRVFGTVGFIIAMWTVSLLKIETSALQFYVAALASLCLGFYAFSLPKCNICKEPRDKSIVNSLGLNAFRLFKNPKMAMFFIFSMLLGASLQLTNAYGDTFLHDFAKIDAYKELIAVKYPAIIMSISQISETLFILAIPFFLKRFGIKKVMLISMIAWVLRFGLFAFGDPSGGLWMIILSCIVYGMAFDFFNISGSLFVETSSDSSMRASAQGLFMMMTNGFGAILGSWSSGLIIDTFFKGEGDLFNWEGIWSTFAIYSLVVAIFFAILFKHKHDPKQLAEFSH</sequence>
<accession>A0A7M4D5H6</accession>
<feature type="transmembrane region" description="Helical" evidence="7">
    <location>
        <begin position="12"/>
        <end position="30"/>
    </location>
</feature>
<feature type="transmembrane region" description="Helical" evidence="7">
    <location>
        <begin position="42"/>
        <end position="62"/>
    </location>
</feature>
<feature type="transmembrane region" description="Helical" evidence="7">
    <location>
        <begin position="210"/>
        <end position="230"/>
    </location>
</feature>
<evidence type="ECO:0000256" key="4">
    <source>
        <dbReference type="ARBA" id="ARBA00022692"/>
    </source>
</evidence>
<comment type="caution">
    <text evidence="9">The sequence shown here is derived from an EMBL/GenBank/DDBJ whole genome shotgun (WGS) entry which is preliminary data.</text>
</comment>
<dbReference type="Gene3D" id="1.20.1250.20">
    <property type="entry name" value="MFS general substrate transporter like domains"/>
    <property type="match status" value="2"/>
</dbReference>
<evidence type="ECO:0000256" key="7">
    <source>
        <dbReference type="SAM" id="Phobius"/>
    </source>
</evidence>
<evidence type="ECO:0000313" key="9">
    <source>
        <dbReference type="EMBL" id="MUP37905.1"/>
    </source>
</evidence>
<evidence type="ECO:0000313" key="11">
    <source>
        <dbReference type="Proteomes" id="UP000285951"/>
    </source>
</evidence>
<dbReference type="AlphaFoldDB" id="A0A7M4D5H6"/>
<dbReference type="FunFam" id="1.20.1250.20:FF:000012">
    <property type="entry name" value="Nucleoside permease NupG"/>
    <property type="match status" value="1"/>
</dbReference>
<dbReference type="InterPro" id="IPR036259">
    <property type="entry name" value="MFS_trans_sf"/>
</dbReference>
<feature type="transmembrane region" description="Helical" evidence="7">
    <location>
        <begin position="95"/>
        <end position="121"/>
    </location>
</feature>
<dbReference type="Proteomes" id="UP000285951">
    <property type="component" value="Unassembled WGS sequence"/>
</dbReference>
<evidence type="ECO:0000259" key="8">
    <source>
        <dbReference type="PROSITE" id="PS50850"/>
    </source>
</evidence>
<feature type="transmembrane region" description="Helical" evidence="7">
    <location>
        <begin position="159"/>
        <end position="179"/>
    </location>
</feature>
<evidence type="ECO:0000256" key="3">
    <source>
        <dbReference type="ARBA" id="ARBA00022475"/>
    </source>
</evidence>
<dbReference type="GO" id="GO:0015212">
    <property type="term" value="F:cytidine transmembrane transporter activity"/>
    <property type="evidence" value="ECO:0007669"/>
    <property type="project" value="TreeGrafter"/>
</dbReference>
<feature type="transmembrane region" description="Helical" evidence="7">
    <location>
        <begin position="347"/>
        <end position="372"/>
    </location>
</feature>
<keyword evidence="5 7" id="KW-1133">Transmembrane helix</keyword>
<evidence type="ECO:0000256" key="1">
    <source>
        <dbReference type="ARBA" id="ARBA00004651"/>
    </source>
</evidence>
<gene>
    <name evidence="10" type="ORF">DWB62_008785</name>
    <name evidence="9" type="ORF">GNY23_08785</name>
</gene>
<feature type="transmembrane region" description="Helical" evidence="7">
    <location>
        <begin position="384"/>
        <end position="403"/>
    </location>
</feature>
<dbReference type="GO" id="GO:0015213">
    <property type="term" value="F:uridine transmembrane transporter activity"/>
    <property type="evidence" value="ECO:0007669"/>
    <property type="project" value="TreeGrafter"/>
</dbReference>
<dbReference type="CDD" id="cd06177">
    <property type="entry name" value="MFS_NHS"/>
    <property type="match status" value="1"/>
</dbReference>
<dbReference type="Pfam" id="PF03825">
    <property type="entry name" value="Nuc_H_symport"/>
    <property type="match status" value="1"/>
</dbReference>